<dbReference type="Proteomes" id="UP000255036">
    <property type="component" value="Unassembled WGS sequence"/>
</dbReference>
<evidence type="ECO:0000313" key="2">
    <source>
        <dbReference type="EMBL" id="RDU22564.1"/>
    </source>
</evidence>
<accession>A0A371ASL8</accession>
<proteinExistence type="predicted"/>
<dbReference type="NCBIfam" id="TIGR03915">
    <property type="entry name" value="SAM_7_link_chp"/>
    <property type="match status" value="1"/>
</dbReference>
<reference evidence="2 3" key="1">
    <citation type="submission" date="2018-07" db="EMBL/GenBank/DDBJ databases">
        <title>Anaerosacharophilus polymeroproducens gen. nov. sp. nov., an anaerobic bacterium isolated from salt field.</title>
        <authorList>
            <person name="Kim W."/>
            <person name="Yang S.-H."/>
            <person name="Oh J."/>
            <person name="Lee J.-H."/>
            <person name="Kwon K.K."/>
        </authorList>
    </citation>
    <scope>NUCLEOTIDE SEQUENCE [LARGE SCALE GENOMIC DNA]</scope>
    <source>
        <strain evidence="2 3">MCWD5</strain>
    </source>
</reference>
<keyword evidence="3" id="KW-1185">Reference proteome</keyword>
<name>A0A371ASL8_9FIRM</name>
<sequence length="255" mass="29742">METVFLCEDSMEGIFTGVYDGWASKKGHANIKLELKQCNTFRLFAEYINVKTDAQKARKVSDTVKNKMGEEALIHIMRAALAVDDEKADAIYRTIVVGLALKYKGKVMDCLSNPGVLKVFKLSRTVFYEADHMKGFIRFKELQNGVYFAKIAPKSHLLPIISPHFADRLPNENWMIYDENRGLFSIHAKQKEWVLVEDEQINIDTINKISENEERIQELWKCFFHTVSIKERENYNLQRKNLPIRFRENVLEFNN</sequence>
<dbReference type="OrthoDB" id="5290748at2"/>
<dbReference type="EMBL" id="QRCT01000049">
    <property type="protein sequence ID" value="RDU22564.1"/>
    <property type="molecule type" value="Genomic_DNA"/>
</dbReference>
<evidence type="ECO:0000313" key="3">
    <source>
        <dbReference type="Proteomes" id="UP000255036"/>
    </source>
</evidence>
<organism evidence="2 3">
    <name type="scientific">Anaerosacchariphilus polymeriproducens</name>
    <dbReference type="NCBI Taxonomy" id="1812858"/>
    <lineage>
        <taxon>Bacteria</taxon>
        <taxon>Bacillati</taxon>
        <taxon>Bacillota</taxon>
        <taxon>Clostridia</taxon>
        <taxon>Lachnospirales</taxon>
        <taxon>Lachnospiraceae</taxon>
        <taxon>Anaerosacchariphilus</taxon>
    </lineage>
</organism>
<evidence type="ECO:0000259" key="1">
    <source>
        <dbReference type="Pfam" id="PF13566"/>
    </source>
</evidence>
<dbReference type="InterPro" id="IPR023875">
    <property type="entry name" value="DNA_repair_put"/>
</dbReference>
<dbReference type="RefSeq" id="WP_115482974.1">
    <property type="nucleotide sequence ID" value="NZ_QRCT01000049.1"/>
</dbReference>
<gene>
    <name evidence="2" type="ORF">DWV06_14900</name>
</gene>
<feature type="domain" description="DUF4130" evidence="1">
    <location>
        <begin position="86"/>
        <end position="252"/>
    </location>
</feature>
<dbReference type="Pfam" id="PF13566">
    <property type="entry name" value="DUF4130"/>
    <property type="match status" value="1"/>
</dbReference>
<comment type="caution">
    <text evidence="2">The sequence shown here is derived from an EMBL/GenBank/DDBJ whole genome shotgun (WGS) entry which is preliminary data.</text>
</comment>
<dbReference type="AlphaFoldDB" id="A0A371ASL8"/>
<dbReference type="InterPro" id="IPR025404">
    <property type="entry name" value="DUF4130"/>
</dbReference>
<protein>
    <submittedName>
        <fullName evidence="2">DNA metabolism protein</fullName>
    </submittedName>
</protein>